<feature type="domain" description="Cytochrome C biogenesis protein transmembrane" evidence="8">
    <location>
        <begin position="18"/>
        <end position="218"/>
    </location>
</feature>
<evidence type="ECO:0000256" key="4">
    <source>
        <dbReference type="ARBA" id="ARBA00022748"/>
    </source>
</evidence>
<feature type="transmembrane region" description="Helical" evidence="7">
    <location>
        <begin position="20"/>
        <end position="42"/>
    </location>
</feature>
<dbReference type="Pfam" id="PF02683">
    <property type="entry name" value="DsbD_TM"/>
    <property type="match status" value="1"/>
</dbReference>
<comment type="subcellular location">
    <subcellularLocation>
        <location evidence="1">Membrane</location>
        <topology evidence="1">Multi-pass membrane protein</topology>
    </subcellularLocation>
</comment>
<evidence type="ECO:0000259" key="8">
    <source>
        <dbReference type="Pfam" id="PF02683"/>
    </source>
</evidence>
<sequence>MDAESLRLALQHASVAGLALGFATGFVFSFNPVAVAAIPVTLAYVTKAREPRRAVWLGGAFIAGMLVTHVVLGVGAALGGEWVKQVMGREWGLVLGPLLIVLGLMWPGWIKLRLPWFSMRGTRVAGVWGAFLLGIPFSVAICPFCTPALLVMLTAAAGIGSVSFGFALLLAFALGRSVPILLGAWAVGWLESLKALTRWQKAFEIAGALVLIGSGAYLINEYFFLM</sequence>
<keyword evidence="5 7" id="KW-1133">Transmembrane helix</keyword>
<reference evidence="9 10" key="1">
    <citation type="submission" date="2015-08" db="EMBL/GenBank/DDBJ databases">
        <title>Complete genome sequence of Sulfurifustis variabilis.</title>
        <authorList>
            <person name="Miura A."/>
            <person name="Kojima H."/>
            <person name="Fukui M."/>
        </authorList>
    </citation>
    <scope>NUCLEOTIDE SEQUENCE [LARGE SCALE GENOMIC DNA]</scope>
    <source>
        <strain evidence="10">skN76</strain>
    </source>
</reference>
<dbReference type="KEGG" id="sva:SVA_3135"/>
<evidence type="ECO:0000256" key="7">
    <source>
        <dbReference type="SAM" id="Phobius"/>
    </source>
</evidence>
<evidence type="ECO:0000313" key="10">
    <source>
        <dbReference type="Proteomes" id="UP000218899"/>
    </source>
</evidence>
<organism evidence="9 10">
    <name type="scientific">Sulfurifustis variabilis</name>
    <dbReference type="NCBI Taxonomy" id="1675686"/>
    <lineage>
        <taxon>Bacteria</taxon>
        <taxon>Pseudomonadati</taxon>
        <taxon>Pseudomonadota</taxon>
        <taxon>Gammaproteobacteria</taxon>
        <taxon>Acidiferrobacterales</taxon>
        <taxon>Acidiferrobacteraceae</taxon>
        <taxon>Sulfurifustis</taxon>
    </lineage>
</organism>
<dbReference type="InterPro" id="IPR051790">
    <property type="entry name" value="Cytochrome_c-biogenesis_DsbD"/>
</dbReference>
<dbReference type="EMBL" id="AP014936">
    <property type="protein sequence ID" value="BAU49683.1"/>
    <property type="molecule type" value="Genomic_DNA"/>
</dbReference>
<feature type="transmembrane region" description="Helical" evidence="7">
    <location>
        <begin position="91"/>
        <end position="110"/>
    </location>
</feature>
<feature type="transmembrane region" description="Helical" evidence="7">
    <location>
        <begin position="202"/>
        <end position="219"/>
    </location>
</feature>
<dbReference type="PANTHER" id="PTHR31272:SF6">
    <property type="entry name" value="CYTOCHROME C-TYPE BIOGENESIS CCDA-LIKE CHLOROPLASTIC PROTEIN"/>
    <property type="match status" value="1"/>
</dbReference>
<evidence type="ECO:0000313" key="9">
    <source>
        <dbReference type="EMBL" id="BAU49683.1"/>
    </source>
</evidence>
<dbReference type="Proteomes" id="UP000218899">
    <property type="component" value="Chromosome"/>
</dbReference>
<name>A0A1C7AET9_9GAMM</name>
<gene>
    <name evidence="9" type="ORF">SVA_3135</name>
</gene>
<dbReference type="AlphaFoldDB" id="A0A1C7AET9"/>
<evidence type="ECO:0000256" key="1">
    <source>
        <dbReference type="ARBA" id="ARBA00004141"/>
    </source>
</evidence>
<keyword evidence="3 7" id="KW-0812">Transmembrane</keyword>
<feature type="transmembrane region" description="Helical" evidence="7">
    <location>
        <begin position="54"/>
        <end position="79"/>
    </location>
</feature>
<feature type="transmembrane region" description="Helical" evidence="7">
    <location>
        <begin position="165"/>
        <end position="190"/>
    </location>
</feature>
<keyword evidence="10" id="KW-1185">Reference proteome</keyword>
<dbReference type="GO" id="GO:0017004">
    <property type="term" value="P:cytochrome complex assembly"/>
    <property type="evidence" value="ECO:0007669"/>
    <property type="project" value="UniProtKB-KW"/>
</dbReference>
<proteinExistence type="inferred from homology"/>
<dbReference type="OrthoDB" id="8227851at2"/>
<dbReference type="GO" id="GO:0016020">
    <property type="term" value="C:membrane"/>
    <property type="evidence" value="ECO:0007669"/>
    <property type="project" value="UniProtKB-SubCell"/>
</dbReference>
<evidence type="ECO:0000256" key="2">
    <source>
        <dbReference type="ARBA" id="ARBA00006143"/>
    </source>
</evidence>
<dbReference type="InterPro" id="IPR003834">
    <property type="entry name" value="Cyt_c_assmbl_TM_dom"/>
</dbReference>
<accession>A0A1C7AET9</accession>
<feature type="transmembrane region" description="Helical" evidence="7">
    <location>
        <begin position="131"/>
        <end position="159"/>
    </location>
</feature>
<keyword evidence="4" id="KW-0201">Cytochrome c-type biogenesis</keyword>
<evidence type="ECO:0000256" key="5">
    <source>
        <dbReference type="ARBA" id="ARBA00022989"/>
    </source>
</evidence>
<keyword evidence="6 7" id="KW-0472">Membrane</keyword>
<evidence type="ECO:0000256" key="6">
    <source>
        <dbReference type="ARBA" id="ARBA00023136"/>
    </source>
</evidence>
<protein>
    <submittedName>
        <fullName evidence="9">Cytochrome C biogenesis protein</fullName>
    </submittedName>
</protein>
<comment type="similarity">
    <text evidence="2">Belongs to the DsbD family.</text>
</comment>
<dbReference type="PANTHER" id="PTHR31272">
    <property type="entry name" value="CYTOCHROME C-TYPE BIOGENESIS PROTEIN HI_1454-RELATED"/>
    <property type="match status" value="1"/>
</dbReference>
<evidence type="ECO:0000256" key="3">
    <source>
        <dbReference type="ARBA" id="ARBA00022692"/>
    </source>
</evidence>